<gene>
    <name evidence="1" type="ORF">EGYM00163_LOCUS19989</name>
</gene>
<organism evidence="1">
    <name type="scientific">Eutreptiella gymnastica</name>
    <dbReference type="NCBI Taxonomy" id="73025"/>
    <lineage>
        <taxon>Eukaryota</taxon>
        <taxon>Discoba</taxon>
        <taxon>Euglenozoa</taxon>
        <taxon>Euglenida</taxon>
        <taxon>Spirocuta</taxon>
        <taxon>Euglenophyceae</taxon>
        <taxon>Eutreptiales</taxon>
        <taxon>Eutreptiaceae</taxon>
        <taxon>Eutreptiella</taxon>
    </lineage>
</organism>
<accession>A0A7S4CWM6</accession>
<reference evidence="1" key="1">
    <citation type="submission" date="2021-01" db="EMBL/GenBank/DDBJ databases">
        <authorList>
            <person name="Corre E."/>
            <person name="Pelletier E."/>
            <person name="Niang G."/>
            <person name="Scheremetjew M."/>
            <person name="Finn R."/>
            <person name="Kale V."/>
            <person name="Holt S."/>
            <person name="Cochrane G."/>
            <person name="Meng A."/>
            <person name="Brown T."/>
            <person name="Cohen L."/>
        </authorList>
    </citation>
    <scope>NUCLEOTIDE SEQUENCE</scope>
    <source>
        <strain evidence="1">CCMP1594</strain>
    </source>
</reference>
<dbReference type="AlphaFoldDB" id="A0A7S4CWM6"/>
<proteinExistence type="predicted"/>
<name>A0A7S4CWM6_9EUGL</name>
<sequence length="100" mass="11196">MTFGAKDLLRLKAMKAIYRLAWSSWKAHPAFTANLLGFRLELETCRTTHLILASHPLSNHGLVEKQAVCNRRCFDSGVAVIQGWLCASAVHRSPLCFLTQ</sequence>
<evidence type="ECO:0000313" key="1">
    <source>
        <dbReference type="EMBL" id="CAE0808858.1"/>
    </source>
</evidence>
<protein>
    <submittedName>
        <fullName evidence="1">Uncharacterized protein</fullName>
    </submittedName>
</protein>
<dbReference type="EMBL" id="HBJA01056538">
    <property type="protein sequence ID" value="CAE0808858.1"/>
    <property type="molecule type" value="Transcribed_RNA"/>
</dbReference>